<evidence type="ECO:0000259" key="1">
    <source>
        <dbReference type="Pfam" id="PF12804"/>
    </source>
</evidence>
<dbReference type="Pfam" id="PF12804">
    <property type="entry name" value="NTP_transf_3"/>
    <property type="match status" value="1"/>
</dbReference>
<accession>A0A6J4Q626</accession>
<dbReference type="EMBL" id="CADCUZ010000151">
    <property type="protein sequence ID" value="CAA9435587.1"/>
    <property type="molecule type" value="Genomic_DNA"/>
</dbReference>
<organism evidence="2">
    <name type="scientific">uncultured Rubrobacteraceae bacterium</name>
    <dbReference type="NCBI Taxonomy" id="349277"/>
    <lineage>
        <taxon>Bacteria</taxon>
        <taxon>Bacillati</taxon>
        <taxon>Actinomycetota</taxon>
        <taxon>Rubrobacteria</taxon>
        <taxon>Rubrobacterales</taxon>
        <taxon>Rubrobacteraceae</taxon>
        <taxon>environmental samples</taxon>
    </lineage>
</organism>
<dbReference type="InterPro" id="IPR025877">
    <property type="entry name" value="MobA-like_NTP_Trfase"/>
</dbReference>
<dbReference type="GO" id="GO:0061602">
    <property type="term" value="F:molybdenum cofactor cytidylyltransferase activity"/>
    <property type="evidence" value="ECO:0007669"/>
    <property type="project" value="UniProtKB-EC"/>
</dbReference>
<feature type="domain" description="MobA-like NTP transferase" evidence="1">
    <location>
        <begin position="10"/>
        <end position="169"/>
    </location>
</feature>
<reference evidence="2" key="1">
    <citation type="submission" date="2020-02" db="EMBL/GenBank/DDBJ databases">
        <authorList>
            <person name="Meier V. D."/>
        </authorList>
    </citation>
    <scope>NUCLEOTIDE SEQUENCE</scope>
    <source>
        <strain evidence="2">AVDCRST_MAG55</strain>
    </source>
</reference>
<proteinExistence type="predicted"/>
<dbReference type="Gene3D" id="3.90.550.10">
    <property type="entry name" value="Spore Coat Polysaccharide Biosynthesis Protein SpsA, Chain A"/>
    <property type="match status" value="1"/>
</dbReference>
<dbReference type="EC" id="2.7.7.76" evidence="2"/>
<keyword evidence="2" id="KW-0548">Nucleotidyltransferase</keyword>
<name>A0A6J4Q626_9ACTN</name>
<keyword evidence="2" id="KW-0808">Transferase</keyword>
<sequence length="210" mass="21830">MTDAPNGVAAILLAAGAGSRFGGDKLLAPFDGRPLIEATLENLRGAPIEEAVAVLGSDAGGLRGICASHGVRAVENPGWHRGQSTSVLAGLRAVRAGTRAAVVLLADQPFVGAGAVERLVTAFEEGAEVAVATYGGRRRNPVLFSRSVWPLLEEELSGDEGARGLLQRRPGLVVEVPCDGVAHPADVDTRGDLRRLGKMRGPGGAYKIRR</sequence>
<dbReference type="InterPro" id="IPR029044">
    <property type="entry name" value="Nucleotide-diphossugar_trans"/>
</dbReference>
<gene>
    <name evidence="2" type="ORF">AVDCRST_MAG55-2987</name>
</gene>
<dbReference type="SUPFAM" id="SSF53448">
    <property type="entry name" value="Nucleotide-diphospho-sugar transferases"/>
    <property type="match status" value="1"/>
</dbReference>
<dbReference type="PANTHER" id="PTHR43777">
    <property type="entry name" value="MOLYBDENUM COFACTOR CYTIDYLYLTRANSFERASE"/>
    <property type="match status" value="1"/>
</dbReference>
<protein>
    <submittedName>
        <fullName evidence="2">Molybdenum cofactor cytidylyltransferase</fullName>
        <ecNumber evidence="2">2.7.7.76</ecNumber>
    </submittedName>
</protein>
<dbReference type="CDD" id="cd04182">
    <property type="entry name" value="GT_2_like_f"/>
    <property type="match status" value="1"/>
</dbReference>
<evidence type="ECO:0000313" key="2">
    <source>
        <dbReference type="EMBL" id="CAA9435587.1"/>
    </source>
</evidence>
<dbReference type="PANTHER" id="PTHR43777:SF1">
    <property type="entry name" value="MOLYBDENUM COFACTOR CYTIDYLYLTRANSFERASE"/>
    <property type="match status" value="1"/>
</dbReference>
<dbReference type="AlphaFoldDB" id="A0A6J4Q626"/>